<keyword evidence="3" id="KW-1185">Reference proteome</keyword>
<dbReference type="Proteomes" id="UP001431783">
    <property type="component" value="Unassembled WGS sequence"/>
</dbReference>
<name>A0AAW1THU3_9CUCU</name>
<gene>
    <name evidence="2" type="ORF">WA026_003004</name>
</gene>
<dbReference type="AlphaFoldDB" id="A0AAW1THU3"/>
<feature type="region of interest" description="Disordered" evidence="1">
    <location>
        <begin position="41"/>
        <end position="69"/>
    </location>
</feature>
<sequence>MSNSHYISSFAAVSWNQHEGGKIWQVMDQKGKFHVPDATVKTQSHGPLRRLRNLPWTSGTGDEKEKDLSLPTSCVQLPRASCTSVSPELFA</sequence>
<protein>
    <submittedName>
        <fullName evidence="2">Uncharacterized protein</fullName>
    </submittedName>
</protein>
<dbReference type="EMBL" id="JARQZJ010000001">
    <property type="protein sequence ID" value="KAK9869254.1"/>
    <property type="molecule type" value="Genomic_DNA"/>
</dbReference>
<evidence type="ECO:0000313" key="2">
    <source>
        <dbReference type="EMBL" id="KAK9869254.1"/>
    </source>
</evidence>
<organism evidence="2 3">
    <name type="scientific">Henosepilachna vigintioctopunctata</name>
    <dbReference type="NCBI Taxonomy" id="420089"/>
    <lineage>
        <taxon>Eukaryota</taxon>
        <taxon>Metazoa</taxon>
        <taxon>Ecdysozoa</taxon>
        <taxon>Arthropoda</taxon>
        <taxon>Hexapoda</taxon>
        <taxon>Insecta</taxon>
        <taxon>Pterygota</taxon>
        <taxon>Neoptera</taxon>
        <taxon>Endopterygota</taxon>
        <taxon>Coleoptera</taxon>
        <taxon>Polyphaga</taxon>
        <taxon>Cucujiformia</taxon>
        <taxon>Coccinelloidea</taxon>
        <taxon>Coccinellidae</taxon>
        <taxon>Epilachninae</taxon>
        <taxon>Epilachnini</taxon>
        <taxon>Henosepilachna</taxon>
    </lineage>
</organism>
<reference evidence="2 3" key="1">
    <citation type="submission" date="2023-03" db="EMBL/GenBank/DDBJ databases">
        <title>Genome insight into feeding habits of ladybird beetles.</title>
        <authorList>
            <person name="Li H.-S."/>
            <person name="Huang Y.-H."/>
            <person name="Pang H."/>
        </authorList>
    </citation>
    <scope>NUCLEOTIDE SEQUENCE [LARGE SCALE GENOMIC DNA]</scope>
    <source>
        <strain evidence="2">SYSU_2023b</strain>
        <tissue evidence="2">Whole body</tissue>
    </source>
</reference>
<evidence type="ECO:0000256" key="1">
    <source>
        <dbReference type="SAM" id="MobiDB-lite"/>
    </source>
</evidence>
<proteinExistence type="predicted"/>
<evidence type="ECO:0000313" key="3">
    <source>
        <dbReference type="Proteomes" id="UP001431783"/>
    </source>
</evidence>
<comment type="caution">
    <text evidence="2">The sequence shown here is derived from an EMBL/GenBank/DDBJ whole genome shotgun (WGS) entry which is preliminary data.</text>
</comment>
<accession>A0AAW1THU3</accession>